<dbReference type="PANTHER" id="PTHR30531">
    <property type="entry name" value="FLAGELLAR BIOSYNTHETIC PROTEIN FLHB"/>
    <property type="match status" value="1"/>
</dbReference>
<dbReference type="Proteomes" id="UP000273083">
    <property type="component" value="Unassembled WGS sequence"/>
</dbReference>
<dbReference type="InterPro" id="IPR006135">
    <property type="entry name" value="T3SS_substrate_exporter"/>
</dbReference>
<sequence>MKQENNKNRNKTAVALGYDPGTDVAPKIIATGRGVLADKILDVAKESQIPIHKDERLASTLSKLELGDAIPKELYEVVSEILVFVDRMDRIKSKVLPRKDM</sequence>
<proteinExistence type="predicted"/>
<dbReference type="PANTHER" id="PTHR30531:SF12">
    <property type="entry name" value="FLAGELLAR BIOSYNTHETIC PROTEIN FLHB"/>
    <property type="match status" value="1"/>
</dbReference>
<reference evidence="1 2" key="1">
    <citation type="submission" date="2018-11" db="EMBL/GenBank/DDBJ databases">
        <title>Genomic Encyclopedia of Type Strains, Phase IV (KMG-IV): sequencing the most valuable type-strain genomes for metagenomic binning, comparative biology and taxonomic classification.</title>
        <authorList>
            <person name="Goeker M."/>
        </authorList>
    </citation>
    <scope>NUCLEOTIDE SEQUENCE [LARGE SCALE GENOMIC DNA]</scope>
    <source>
        <strain evidence="1 2">DSM 26537</strain>
    </source>
</reference>
<accession>A0A3N1XW28</accession>
<evidence type="ECO:0000313" key="1">
    <source>
        <dbReference type="EMBL" id="ROR29392.1"/>
    </source>
</evidence>
<gene>
    <name evidence="1" type="ORF">EDD66_103330</name>
</gene>
<dbReference type="AlphaFoldDB" id="A0A3N1XW28"/>
<dbReference type="GO" id="GO:0005886">
    <property type="term" value="C:plasma membrane"/>
    <property type="evidence" value="ECO:0007669"/>
    <property type="project" value="TreeGrafter"/>
</dbReference>
<dbReference type="SUPFAM" id="SSF160544">
    <property type="entry name" value="EscU C-terminal domain-like"/>
    <property type="match status" value="1"/>
</dbReference>
<comment type="caution">
    <text evidence="1">The sequence shown here is derived from an EMBL/GenBank/DDBJ whole genome shotgun (WGS) entry which is preliminary data.</text>
</comment>
<dbReference type="OrthoDB" id="9810419at2"/>
<keyword evidence="1" id="KW-0282">Flagellum</keyword>
<keyword evidence="1" id="KW-0966">Cell projection</keyword>
<protein>
    <submittedName>
        <fullName evidence="1">Flagellar biosynthesis protein</fullName>
    </submittedName>
</protein>
<dbReference type="RefSeq" id="WP_123608829.1">
    <property type="nucleotide sequence ID" value="NZ_RJVG01000003.1"/>
</dbReference>
<keyword evidence="2" id="KW-1185">Reference proteome</keyword>
<dbReference type="GO" id="GO:0009306">
    <property type="term" value="P:protein secretion"/>
    <property type="evidence" value="ECO:0007669"/>
    <property type="project" value="InterPro"/>
</dbReference>
<dbReference type="EMBL" id="RJVG01000003">
    <property type="protein sequence ID" value="ROR29392.1"/>
    <property type="molecule type" value="Genomic_DNA"/>
</dbReference>
<keyword evidence="1" id="KW-0969">Cilium</keyword>
<organism evidence="1 2">
    <name type="scientific">Mobilisporobacter senegalensis</name>
    <dbReference type="NCBI Taxonomy" id="1329262"/>
    <lineage>
        <taxon>Bacteria</taxon>
        <taxon>Bacillati</taxon>
        <taxon>Bacillota</taxon>
        <taxon>Clostridia</taxon>
        <taxon>Lachnospirales</taxon>
        <taxon>Lachnospiraceae</taxon>
        <taxon>Mobilisporobacter</taxon>
    </lineage>
</organism>
<name>A0A3N1XW28_9FIRM</name>
<dbReference type="Pfam" id="PF01312">
    <property type="entry name" value="Bac_export_2"/>
    <property type="match status" value="1"/>
</dbReference>
<evidence type="ECO:0000313" key="2">
    <source>
        <dbReference type="Proteomes" id="UP000273083"/>
    </source>
</evidence>
<dbReference type="Gene3D" id="3.40.1690.10">
    <property type="entry name" value="secretion proteins EscU"/>
    <property type="match status" value="1"/>
</dbReference>
<dbReference type="InterPro" id="IPR029025">
    <property type="entry name" value="T3SS_substrate_exporter_C"/>
</dbReference>